<organism evidence="2 3">
    <name type="scientific">Aquamicrobium segne</name>
    <dbReference type="NCBI Taxonomy" id="469547"/>
    <lineage>
        <taxon>Bacteria</taxon>
        <taxon>Pseudomonadati</taxon>
        <taxon>Pseudomonadota</taxon>
        <taxon>Alphaproteobacteria</taxon>
        <taxon>Hyphomicrobiales</taxon>
        <taxon>Phyllobacteriaceae</taxon>
        <taxon>Aquamicrobium</taxon>
    </lineage>
</organism>
<dbReference type="InterPro" id="IPR029058">
    <property type="entry name" value="AB_hydrolase_fold"/>
</dbReference>
<comment type="caution">
    <text evidence="2">The sequence shown here is derived from an EMBL/GenBank/DDBJ whole genome shotgun (WGS) entry which is preliminary data.</text>
</comment>
<dbReference type="RefSeq" id="WP_378231603.1">
    <property type="nucleotide sequence ID" value="NZ_JBHSLL010000059.1"/>
</dbReference>
<keyword evidence="3" id="KW-1185">Reference proteome</keyword>
<gene>
    <name evidence="2" type="ORF">ACFPLB_16285</name>
</gene>
<dbReference type="PANTHER" id="PTHR11614">
    <property type="entry name" value="PHOSPHOLIPASE-RELATED"/>
    <property type="match status" value="1"/>
</dbReference>
<evidence type="ECO:0000259" key="1">
    <source>
        <dbReference type="Pfam" id="PF12146"/>
    </source>
</evidence>
<dbReference type="EMBL" id="JBHSLL010000059">
    <property type="protein sequence ID" value="MFC5387518.1"/>
    <property type="molecule type" value="Genomic_DNA"/>
</dbReference>
<reference evidence="3" key="1">
    <citation type="journal article" date="2019" name="Int. J. Syst. Evol. Microbiol.">
        <title>The Global Catalogue of Microorganisms (GCM) 10K type strain sequencing project: providing services to taxonomists for standard genome sequencing and annotation.</title>
        <authorList>
            <consortium name="The Broad Institute Genomics Platform"/>
            <consortium name="The Broad Institute Genome Sequencing Center for Infectious Disease"/>
            <person name="Wu L."/>
            <person name="Ma J."/>
        </authorList>
    </citation>
    <scope>NUCLEOTIDE SEQUENCE [LARGE SCALE GENOMIC DNA]</scope>
    <source>
        <strain evidence="3">CGMCC 4.1415</strain>
    </source>
</reference>
<dbReference type="GO" id="GO:0016787">
    <property type="term" value="F:hydrolase activity"/>
    <property type="evidence" value="ECO:0007669"/>
    <property type="project" value="UniProtKB-KW"/>
</dbReference>
<dbReference type="SUPFAM" id="SSF53474">
    <property type="entry name" value="alpha/beta-Hydrolases"/>
    <property type="match status" value="1"/>
</dbReference>
<dbReference type="InterPro" id="IPR051044">
    <property type="entry name" value="MAG_DAG_Lipase"/>
</dbReference>
<keyword evidence="2" id="KW-0378">Hydrolase</keyword>
<evidence type="ECO:0000313" key="3">
    <source>
        <dbReference type="Proteomes" id="UP001596016"/>
    </source>
</evidence>
<sequence length="318" mass="35524">MKFDDPIILFSPTGAQLSLRTHYAQIAPRGVIHINHGLAEHTARYAPFAGFLARQGFHVYAHDHRGHGLTRASDAPIGRFATRKGTRKLIEDVEAVHELIAQKHPGLPIVLFGHSMGGLIALNHLLNHPSRIHALAIWNANFQSGPALFAARAILLWERFRLGSDVPSHFLPKLTFQAWAKSFSHHRSPFDWLSRDTAQVDAYISDPLCGWNGSVSLWFDLLSLSQTGAQNKNFSHIRKDLPIHLLGGAQDPATNGGKAVRQLGKRFCMMGFEDVTCIIHGKNRHESLHEINRTQIMDDFGLWLDRICAAPKKPNHPV</sequence>
<protein>
    <submittedName>
        <fullName evidence="2">Alpha/beta fold hydrolase</fullName>
    </submittedName>
</protein>
<evidence type="ECO:0000313" key="2">
    <source>
        <dbReference type="EMBL" id="MFC5387518.1"/>
    </source>
</evidence>
<feature type="domain" description="Serine aminopeptidase S33" evidence="1">
    <location>
        <begin position="27"/>
        <end position="291"/>
    </location>
</feature>
<dbReference type="Gene3D" id="3.40.50.1820">
    <property type="entry name" value="alpha/beta hydrolase"/>
    <property type="match status" value="1"/>
</dbReference>
<accession>A0ABW0H4F9</accession>
<dbReference type="Pfam" id="PF12146">
    <property type="entry name" value="Hydrolase_4"/>
    <property type="match status" value="1"/>
</dbReference>
<name>A0ABW0H4F9_9HYPH</name>
<dbReference type="Proteomes" id="UP001596016">
    <property type="component" value="Unassembled WGS sequence"/>
</dbReference>
<dbReference type="InterPro" id="IPR022742">
    <property type="entry name" value="Hydrolase_4"/>
</dbReference>
<proteinExistence type="predicted"/>